<dbReference type="FunFam" id="3.40.50.300:FF:000053">
    <property type="entry name" value="Signal recognition particle receptor FtsY"/>
    <property type="match status" value="1"/>
</dbReference>
<evidence type="ECO:0000256" key="9">
    <source>
        <dbReference type="ARBA" id="ARBA00023170"/>
    </source>
</evidence>
<name>X5GIA3_9RICK</name>
<evidence type="ECO:0000256" key="7">
    <source>
        <dbReference type="ARBA" id="ARBA00023134"/>
    </source>
</evidence>
<comment type="subcellular location">
    <subcellularLocation>
        <location evidence="1">Cell inner membrane</location>
        <topology evidence="1">Peripheral membrane protein</topology>
        <orientation evidence="1">Cytoplasmic side</orientation>
    </subcellularLocation>
</comment>
<dbReference type="SMART" id="SM00962">
    <property type="entry name" value="SRP54"/>
    <property type="match status" value="1"/>
</dbReference>
<evidence type="ECO:0000256" key="1">
    <source>
        <dbReference type="ARBA" id="ARBA00004515"/>
    </source>
</evidence>
<dbReference type="EMBL" id="CP007474">
    <property type="protein sequence ID" value="AHX04173.1"/>
    <property type="molecule type" value="Genomic_DNA"/>
</dbReference>
<gene>
    <name evidence="14" type="primary">ftsY</name>
    <name evidence="14" type="ORF">EHF_0074</name>
</gene>
<dbReference type="InterPro" id="IPR000897">
    <property type="entry name" value="SRP54_GTPase_dom"/>
</dbReference>
<sequence length="319" mass="34877">MTGANNKGFFSNIKKGLFKTSSKLSDGIKKIFSSGKKIDQETLEELKELLITADVGYENASLLTQKLASMKYNEMDDSTVKQKLAESIENILSQVEKPLSISIHHKPHVIMVCGTNGNGKTTTIGKLAYKFKNEGKKVLVAACDTFRAAATEQLIVWSQKVNFPVVTGNQGADAASIAYQAMQQALNDQLDVLLIDTAGRLHNHKNLMEELAKIKRIISKHDNNAPHDVILVLDATTGQNAVNQVDAFSQFVNISGLIITKLDGTAKGGVIIRIAQKYKLNIHAIGIGEHVTQLQDFSAKEFAAGLLNIENTQLQIFTE</sequence>
<evidence type="ECO:0000256" key="10">
    <source>
        <dbReference type="ARBA" id="ARBA00048027"/>
    </source>
</evidence>
<evidence type="ECO:0000256" key="3">
    <source>
        <dbReference type="ARBA" id="ARBA00022475"/>
    </source>
</evidence>
<keyword evidence="6" id="KW-0378">Hydrolase</keyword>
<dbReference type="GO" id="GO:0005886">
    <property type="term" value="C:plasma membrane"/>
    <property type="evidence" value="ECO:0007669"/>
    <property type="project" value="UniProtKB-SubCell"/>
</dbReference>
<dbReference type="SUPFAM" id="SSF47364">
    <property type="entry name" value="Domain of the SRP/SRP receptor G-proteins"/>
    <property type="match status" value="1"/>
</dbReference>
<evidence type="ECO:0000259" key="11">
    <source>
        <dbReference type="SMART" id="SM00382"/>
    </source>
</evidence>
<dbReference type="OrthoDB" id="9804720at2"/>
<protein>
    <submittedName>
        <fullName evidence="14">Signal recognition particle-docking protein FtsY</fullName>
    </submittedName>
</protein>
<evidence type="ECO:0000259" key="12">
    <source>
        <dbReference type="SMART" id="SM00962"/>
    </source>
</evidence>
<dbReference type="GO" id="GO:0003924">
    <property type="term" value="F:GTPase activity"/>
    <property type="evidence" value="ECO:0007669"/>
    <property type="project" value="TreeGrafter"/>
</dbReference>
<dbReference type="AlphaFoldDB" id="X5GIA3"/>
<dbReference type="NCBIfam" id="TIGR00064">
    <property type="entry name" value="ftsY"/>
    <property type="match status" value="1"/>
</dbReference>
<dbReference type="Gene3D" id="3.40.50.300">
    <property type="entry name" value="P-loop containing nucleotide triphosphate hydrolases"/>
    <property type="match status" value="1"/>
</dbReference>
<evidence type="ECO:0000313" key="15">
    <source>
        <dbReference type="Proteomes" id="UP000023762"/>
    </source>
</evidence>
<dbReference type="InterPro" id="IPR042101">
    <property type="entry name" value="SRP54_N_sf"/>
</dbReference>
<evidence type="ECO:0000259" key="13">
    <source>
        <dbReference type="SMART" id="SM00963"/>
    </source>
</evidence>
<dbReference type="SUPFAM" id="SSF52540">
    <property type="entry name" value="P-loop containing nucleoside triphosphate hydrolases"/>
    <property type="match status" value="1"/>
</dbReference>
<dbReference type="STRING" id="391036.EHF_0074"/>
<dbReference type="Proteomes" id="UP000023762">
    <property type="component" value="Chromosome"/>
</dbReference>
<keyword evidence="7" id="KW-0342">GTP-binding</keyword>
<dbReference type="RefSeq" id="WP_044193967.1">
    <property type="nucleotide sequence ID" value="NZ_CP007474.1"/>
</dbReference>
<dbReference type="HOGENOM" id="CLU_009301_3_0_5"/>
<dbReference type="CDD" id="cd17874">
    <property type="entry name" value="FtsY"/>
    <property type="match status" value="1"/>
</dbReference>
<dbReference type="InterPro" id="IPR004390">
    <property type="entry name" value="SR_rcpt_FtsY"/>
</dbReference>
<dbReference type="Pfam" id="PF02881">
    <property type="entry name" value="SRP54_N"/>
    <property type="match status" value="1"/>
</dbReference>
<keyword evidence="15" id="KW-1185">Reference proteome</keyword>
<evidence type="ECO:0000313" key="14">
    <source>
        <dbReference type="EMBL" id="AHX04173.1"/>
    </source>
</evidence>
<dbReference type="InterPro" id="IPR027417">
    <property type="entry name" value="P-loop_NTPase"/>
</dbReference>
<dbReference type="SMART" id="SM00382">
    <property type="entry name" value="AAA"/>
    <property type="match status" value="1"/>
</dbReference>
<proteinExistence type="inferred from homology"/>
<dbReference type="PANTHER" id="PTHR43134:SF1">
    <property type="entry name" value="SIGNAL RECOGNITION PARTICLE RECEPTOR SUBUNIT ALPHA"/>
    <property type="match status" value="1"/>
</dbReference>
<dbReference type="Pfam" id="PF00448">
    <property type="entry name" value="SRP54"/>
    <property type="match status" value="1"/>
</dbReference>
<keyword evidence="5" id="KW-0547">Nucleotide-binding</keyword>
<keyword evidence="9" id="KW-0675">Receptor</keyword>
<evidence type="ECO:0000256" key="2">
    <source>
        <dbReference type="ARBA" id="ARBA00008531"/>
    </source>
</evidence>
<reference evidence="14 15" key="1">
    <citation type="submission" date="2014-03" db="EMBL/GenBank/DDBJ databases">
        <title>Sequencing and Comparison of Genomes and Transcriptome Profiles of Human Ehrlichiosis Agents.</title>
        <authorList>
            <person name="Lin M."/>
            <person name="Daugherty S.C."/>
            <person name="Nagaraj S."/>
            <person name="Cheng Z."/>
            <person name="Xiong Q."/>
            <person name="Lin F.-Y."/>
            <person name="Sengamalay N."/>
            <person name="Ott S."/>
            <person name="Godinez A."/>
            <person name="Tallon L.J."/>
            <person name="Sadzewicz L."/>
            <person name="Fraser C.M."/>
            <person name="Dunning Hotopp J.C."/>
            <person name="Rikihisa Y."/>
        </authorList>
    </citation>
    <scope>NUCLEOTIDE SEQUENCE [LARGE SCALE GENOMIC DNA]</scope>
    <source>
        <strain evidence="14 15">HF</strain>
    </source>
</reference>
<comment type="catalytic activity">
    <reaction evidence="10">
        <text>GTP + H2O = GDP + phosphate + H(+)</text>
        <dbReference type="Rhea" id="RHEA:19669"/>
        <dbReference type="ChEBI" id="CHEBI:15377"/>
        <dbReference type="ChEBI" id="CHEBI:15378"/>
        <dbReference type="ChEBI" id="CHEBI:37565"/>
        <dbReference type="ChEBI" id="CHEBI:43474"/>
        <dbReference type="ChEBI" id="CHEBI:58189"/>
        <dbReference type="EC" id="3.6.5.4"/>
    </reaction>
</comment>
<dbReference type="KEGG" id="ehh:EHF_0074"/>
<dbReference type="PANTHER" id="PTHR43134">
    <property type="entry name" value="SIGNAL RECOGNITION PARTICLE RECEPTOR SUBUNIT ALPHA"/>
    <property type="match status" value="1"/>
</dbReference>
<dbReference type="InterPro" id="IPR013822">
    <property type="entry name" value="Signal_recog_particl_SRP54_hlx"/>
</dbReference>
<comment type="similarity">
    <text evidence="2">Belongs to the GTP-binding SRP family.</text>
</comment>
<dbReference type="Gene3D" id="1.20.120.140">
    <property type="entry name" value="Signal recognition particle SRP54, nucleotide-binding domain"/>
    <property type="match status" value="1"/>
</dbReference>
<evidence type="ECO:0000256" key="8">
    <source>
        <dbReference type="ARBA" id="ARBA00023136"/>
    </source>
</evidence>
<dbReference type="GO" id="GO:0006614">
    <property type="term" value="P:SRP-dependent cotranslational protein targeting to membrane"/>
    <property type="evidence" value="ECO:0007669"/>
    <property type="project" value="InterPro"/>
</dbReference>
<feature type="domain" description="Signal recognition particle SRP54 helical bundle" evidence="13">
    <location>
        <begin position="13"/>
        <end position="92"/>
    </location>
</feature>
<dbReference type="GO" id="GO:0005737">
    <property type="term" value="C:cytoplasm"/>
    <property type="evidence" value="ECO:0007669"/>
    <property type="project" value="UniProtKB-ARBA"/>
</dbReference>
<dbReference type="SMART" id="SM00963">
    <property type="entry name" value="SRP54_N"/>
    <property type="match status" value="1"/>
</dbReference>
<keyword evidence="8" id="KW-0472">Membrane</keyword>
<dbReference type="InterPro" id="IPR036225">
    <property type="entry name" value="SRP/SRP_N"/>
</dbReference>
<dbReference type="GO" id="GO:0005047">
    <property type="term" value="F:signal recognition particle binding"/>
    <property type="evidence" value="ECO:0007669"/>
    <property type="project" value="TreeGrafter"/>
</dbReference>
<organism evidence="14 15">
    <name type="scientific">Ehrlichia japonica</name>
    <dbReference type="NCBI Taxonomy" id="391036"/>
    <lineage>
        <taxon>Bacteria</taxon>
        <taxon>Pseudomonadati</taxon>
        <taxon>Pseudomonadota</taxon>
        <taxon>Alphaproteobacteria</taxon>
        <taxon>Rickettsiales</taxon>
        <taxon>Anaplasmataceae</taxon>
        <taxon>Ehrlichia</taxon>
    </lineage>
</organism>
<evidence type="ECO:0000256" key="4">
    <source>
        <dbReference type="ARBA" id="ARBA00022490"/>
    </source>
</evidence>
<accession>X5GIA3</accession>
<keyword evidence="4" id="KW-0963">Cytoplasm</keyword>
<dbReference type="InterPro" id="IPR003593">
    <property type="entry name" value="AAA+_ATPase"/>
</dbReference>
<feature type="domain" description="SRP54-type proteins GTP-binding" evidence="12">
    <location>
        <begin position="107"/>
        <end position="308"/>
    </location>
</feature>
<evidence type="ECO:0000256" key="6">
    <source>
        <dbReference type="ARBA" id="ARBA00022801"/>
    </source>
</evidence>
<keyword evidence="3" id="KW-1003">Cell membrane</keyword>
<dbReference type="GO" id="GO:0005525">
    <property type="term" value="F:GTP binding"/>
    <property type="evidence" value="ECO:0007669"/>
    <property type="project" value="UniProtKB-KW"/>
</dbReference>
<evidence type="ECO:0000256" key="5">
    <source>
        <dbReference type="ARBA" id="ARBA00022741"/>
    </source>
</evidence>
<dbReference type="eggNOG" id="COG0552">
    <property type="taxonomic scope" value="Bacteria"/>
</dbReference>
<feature type="domain" description="AAA+ ATPase" evidence="11">
    <location>
        <begin position="106"/>
        <end position="246"/>
    </location>
</feature>